<evidence type="ECO:0000256" key="1">
    <source>
        <dbReference type="SAM" id="SignalP"/>
    </source>
</evidence>
<accession>A0A0R3RWX8</accession>
<dbReference type="AlphaFoldDB" id="A0A0R3RWX8"/>
<evidence type="ECO:0000313" key="3">
    <source>
        <dbReference type="WBParaSite" id="EEL_0000669601-mRNA-1"/>
    </source>
</evidence>
<feature type="signal peptide" evidence="1">
    <location>
        <begin position="1"/>
        <end position="21"/>
    </location>
</feature>
<keyword evidence="2" id="KW-1185">Reference proteome</keyword>
<dbReference type="Proteomes" id="UP000050640">
    <property type="component" value="Unplaced"/>
</dbReference>
<reference evidence="3" key="1">
    <citation type="submission" date="2017-02" db="UniProtKB">
        <authorList>
            <consortium name="WormBaseParasite"/>
        </authorList>
    </citation>
    <scope>IDENTIFICATION</scope>
</reference>
<dbReference type="WBParaSite" id="EEL_0000669601-mRNA-1">
    <property type="protein sequence ID" value="EEL_0000669601-mRNA-1"/>
    <property type="gene ID" value="EEL_0000669601"/>
</dbReference>
<protein>
    <submittedName>
        <fullName evidence="3">NTR domain-containing protein</fullName>
    </submittedName>
</protein>
<feature type="chain" id="PRO_5006447851" evidence="1">
    <location>
        <begin position="22"/>
        <end position="180"/>
    </location>
</feature>
<keyword evidence="1" id="KW-0732">Signal</keyword>
<sequence>MNAELIFYLITTVTFMVTTDSFPGDGWMRPMEKDINPNCWKCEPSPEELSECDESLLTHGRKCGILQSRFVERGNHCIVEIVNCYSKFSSAYQAEANFIVARGRLIDDLSSSNDTSLRYFPLSNPVEPKEVMITCTLNGIWETMLSIGNRVEVNEMQCITSSYQTMNHISPHITKIYRRR</sequence>
<name>A0A0R3RWX8_9BILA</name>
<proteinExistence type="predicted"/>
<evidence type="ECO:0000313" key="2">
    <source>
        <dbReference type="Proteomes" id="UP000050640"/>
    </source>
</evidence>
<organism evidence="2 3">
    <name type="scientific">Elaeophora elaphi</name>
    <dbReference type="NCBI Taxonomy" id="1147741"/>
    <lineage>
        <taxon>Eukaryota</taxon>
        <taxon>Metazoa</taxon>
        <taxon>Ecdysozoa</taxon>
        <taxon>Nematoda</taxon>
        <taxon>Chromadorea</taxon>
        <taxon>Rhabditida</taxon>
        <taxon>Spirurina</taxon>
        <taxon>Spiruromorpha</taxon>
        <taxon>Filarioidea</taxon>
        <taxon>Onchocercidae</taxon>
        <taxon>Elaeophora</taxon>
    </lineage>
</organism>